<dbReference type="GO" id="GO:0080037">
    <property type="term" value="P:negative regulation of cytokinin-activated signaling pathway"/>
    <property type="evidence" value="ECO:0007669"/>
    <property type="project" value="InterPro"/>
</dbReference>
<organism evidence="1 2">
    <name type="scientific">Carpinus fangiana</name>
    <dbReference type="NCBI Taxonomy" id="176857"/>
    <lineage>
        <taxon>Eukaryota</taxon>
        <taxon>Viridiplantae</taxon>
        <taxon>Streptophyta</taxon>
        <taxon>Embryophyta</taxon>
        <taxon>Tracheophyta</taxon>
        <taxon>Spermatophyta</taxon>
        <taxon>Magnoliopsida</taxon>
        <taxon>eudicotyledons</taxon>
        <taxon>Gunneridae</taxon>
        <taxon>Pentapetalae</taxon>
        <taxon>rosids</taxon>
        <taxon>fabids</taxon>
        <taxon>Fagales</taxon>
        <taxon>Betulaceae</taxon>
        <taxon>Carpinus</taxon>
    </lineage>
</organism>
<dbReference type="GO" id="GO:2000762">
    <property type="term" value="P:regulation of phenylpropanoid metabolic process"/>
    <property type="evidence" value="ECO:0007669"/>
    <property type="project" value="InterPro"/>
</dbReference>
<dbReference type="SUPFAM" id="SSF117281">
    <property type="entry name" value="Kelch motif"/>
    <property type="match status" value="1"/>
</dbReference>
<accession>A0A660KQP0</accession>
<proteinExistence type="predicted"/>
<keyword evidence="2" id="KW-1185">Reference proteome</keyword>
<name>A0A660KQP0_9ROSI</name>
<dbReference type="EMBL" id="CM017324">
    <property type="protein sequence ID" value="KAE8037625.1"/>
    <property type="molecule type" value="Genomic_DNA"/>
</dbReference>
<dbReference type="PANTHER" id="PTHR46407">
    <property type="entry name" value="OS02G0208700 PROTEIN"/>
    <property type="match status" value="1"/>
</dbReference>
<dbReference type="Proteomes" id="UP000327013">
    <property type="component" value="Chromosome 4"/>
</dbReference>
<gene>
    <name evidence="1" type="ORF">FH972_010199</name>
</gene>
<dbReference type="Gene3D" id="2.120.10.80">
    <property type="entry name" value="Kelch-type beta propeller"/>
    <property type="match status" value="1"/>
</dbReference>
<dbReference type="InterPro" id="IPR015915">
    <property type="entry name" value="Kelch-typ_b-propeller"/>
</dbReference>
<evidence type="ECO:0000313" key="2">
    <source>
        <dbReference type="Proteomes" id="UP000327013"/>
    </source>
</evidence>
<dbReference type="InterPro" id="IPR044595">
    <property type="entry name" value="KMD1-4"/>
</dbReference>
<dbReference type="GO" id="GO:0005829">
    <property type="term" value="C:cytosol"/>
    <property type="evidence" value="ECO:0007669"/>
    <property type="project" value="TreeGrafter"/>
</dbReference>
<dbReference type="Pfam" id="PF01344">
    <property type="entry name" value="Kelch_1"/>
    <property type="match status" value="1"/>
</dbReference>
<reference evidence="1 2" key="1">
    <citation type="submission" date="2019-06" db="EMBL/GenBank/DDBJ databases">
        <title>A chromosomal-level reference genome of Carpinus fangiana (Coryloideae, Betulaceae).</title>
        <authorList>
            <person name="Yang X."/>
            <person name="Wang Z."/>
            <person name="Zhang L."/>
            <person name="Hao G."/>
            <person name="Liu J."/>
            <person name="Yang Y."/>
        </authorList>
    </citation>
    <scope>NUCLEOTIDE SEQUENCE [LARGE SCALE GENOMIC DNA]</scope>
    <source>
        <strain evidence="1">Cfa_2016G</strain>
        <tissue evidence="1">Leaf</tissue>
    </source>
</reference>
<sequence length="270" mass="30625">MRVSSSHTRRRTFLSATAIFPNASAAAFLTAQHPEIMAVQMPRVNLADVVAQRSTHLRSSVGSSGRKRFSGRILWSPRGRSDGRILSEAWGTPCEQGFCWRMFWLNLEISHSIYQERRRSGTAEHMACMIQPLPTPSPLAESSASDESTVFVAGGHDNQKNALQSAEVYDANADEWRTLPAMEEERDECQGISWEGDSRFWVVSGYSTDSQGLKLRAKTSRLVTNVDEKVEQIVFWVEEFRVNQSLQVEILWLKMTLVEYAAHRGRWFIP</sequence>
<dbReference type="InterPro" id="IPR006652">
    <property type="entry name" value="Kelch_1"/>
</dbReference>
<evidence type="ECO:0000313" key="1">
    <source>
        <dbReference type="EMBL" id="KAE8037625.1"/>
    </source>
</evidence>
<dbReference type="PANTHER" id="PTHR46407:SF21">
    <property type="entry name" value="F-BOX_KELCH-REPEAT PROTEIN SKIP20"/>
    <property type="match status" value="1"/>
</dbReference>
<dbReference type="SMART" id="SM00612">
    <property type="entry name" value="Kelch"/>
    <property type="match status" value="1"/>
</dbReference>
<dbReference type="OrthoDB" id="191037at2759"/>
<protein>
    <submittedName>
        <fullName evidence="1">Uncharacterized protein</fullName>
    </submittedName>
</protein>
<dbReference type="AlphaFoldDB" id="A0A660KQP0"/>